<feature type="domain" description="Ig-like" evidence="10">
    <location>
        <begin position="134"/>
        <end position="226"/>
    </location>
</feature>
<evidence type="ECO:0000256" key="9">
    <source>
        <dbReference type="SAM" id="Phobius"/>
    </source>
</evidence>
<name>A0A8D0HI43_SPHPU</name>
<keyword evidence="7" id="KW-1015">Disulfide bond</keyword>
<dbReference type="InterPro" id="IPR003599">
    <property type="entry name" value="Ig_sub"/>
</dbReference>
<dbReference type="GeneTree" id="ENSGT01150000286907"/>
<dbReference type="InterPro" id="IPR013162">
    <property type="entry name" value="CD80_C2-set"/>
</dbReference>
<dbReference type="PANTHER" id="PTHR12035">
    <property type="entry name" value="SIALIC ACID BINDING IMMUNOGLOBULIN-LIKE LECTIN"/>
    <property type="match status" value="1"/>
</dbReference>
<feature type="domain" description="Ig-like" evidence="10">
    <location>
        <begin position="27"/>
        <end position="129"/>
    </location>
</feature>
<dbReference type="Ensembl" id="ENSSPUT00000022635.1">
    <property type="protein sequence ID" value="ENSSPUP00000021227.1"/>
    <property type="gene ID" value="ENSSPUG00000016331.1"/>
</dbReference>
<dbReference type="InterPro" id="IPR007110">
    <property type="entry name" value="Ig-like_dom"/>
</dbReference>
<keyword evidence="4" id="KW-0130">Cell adhesion</keyword>
<sequence length="352" mass="38857">MSFHCSDLGCRWVRNARQAGITAPIPPPISHSATMEKPVLEVPELLRAGQPVNITCTAPGRCVEPRPTFTWTEGLGYTESLPGQPFGDGSWIYSSVMRFTPSREDQNKTLTCNVTYPNGIFTERAVLLSVNYRPQMLKISGNLTSSQTGALQPFTNRSQLMAQEGDSLTLLCTVDSNPPASLSWVREPGNLSLSLGNRLELLNVTSKDRGEYRCRAQNTEGSTEMTFQLIVQGNSLLQKIIYGVSGVIAMAAVAALGFCVFLVFQKFKQKDKSVTSEKRHVDDSAHIYSDPKGTVCNQVEARTTAKAMEVPDPDPKDADELHYASIDFMALNHTQARIVEESNTEYSEIKRK</sequence>
<evidence type="ECO:0000256" key="6">
    <source>
        <dbReference type="ARBA" id="ARBA00023136"/>
    </source>
</evidence>
<keyword evidence="6 9" id="KW-0472">Membrane</keyword>
<organism evidence="11 12">
    <name type="scientific">Sphenodon punctatus</name>
    <name type="common">Tuatara</name>
    <name type="synonym">Hatteria punctata</name>
    <dbReference type="NCBI Taxonomy" id="8508"/>
    <lineage>
        <taxon>Eukaryota</taxon>
        <taxon>Metazoa</taxon>
        <taxon>Chordata</taxon>
        <taxon>Craniata</taxon>
        <taxon>Vertebrata</taxon>
        <taxon>Euteleostomi</taxon>
        <taxon>Lepidosauria</taxon>
        <taxon>Sphenodontia</taxon>
        <taxon>Sphenodontidae</taxon>
        <taxon>Sphenodon</taxon>
    </lineage>
</organism>
<reference evidence="11" key="1">
    <citation type="submission" date="2025-08" db="UniProtKB">
        <authorList>
            <consortium name="Ensembl"/>
        </authorList>
    </citation>
    <scope>IDENTIFICATION</scope>
</reference>
<dbReference type="PANTHER" id="PTHR12035:SF125">
    <property type="entry name" value="SIALIC ACID-BINDING IG-LIKE LECTIN 5"/>
    <property type="match status" value="1"/>
</dbReference>
<evidence type="ECO:0000256" key="8">
    <source>
        <dbReference type="ARBA" id="ARBA00038361"/>
    </source>
</evidence>
<evidence type="ECO:0000256" key="1">
    <source>
        <dbReference type="ARBA" id="ARBA00004479"/>
    </source>
</evidence>
<dbReference type="Pfam" id="PF08205">
    <property type="entry name" value="C2-set_2"/>
    <property type="match status" value="1"/>
</dbReference>
<dbReference type="SUPFAM" id="SSF48726">
    <property type="entry name" value="Immunoglobulin"/>
    <property type="match status" value="2"/>
</dbReference>
<keyword evidence="12" id="KW-1185">Reference proteome</keyword>
<evidence type="ECO:0000313" key="12">
    <source>
        <dbReference type="Proteomes" id="UP000694392"/>
    </source>
</evidence>
<dbReference type="GO" id="GO:0030246">
    <property type="term" value="F:carbohydrate binding"/>
    <property type="evidence" value="ECO:0007669"/>
    <property type="project" value="UniProtKB-KW"/>
</dbReference>
<evidence type="ECO:0000256" key="3">
    <source>
        <dbReference type="ARBA" id="ARBA00022734"/>
    </source>
</evidence>
<protein>
    <recommendedName>
        <fullName evidence="10">Ig-like domain-containing protein</fullName>
    </recommendedName>
</protein>
<dbReference type="SMART" id="SM00408">
    <property type="entry name" value="IGc2"/>
    <property type="match status" value="1"/>
</dbReference>
<keyword evidence="2 9" id="KW-0812">Transmembrane</keyword>
<dbReference type="SMART" id="SM00409">
    <property type="entry name" value="IG"/>
    <property type="match status" value="2"/>
</dbReference>
<dbReference type="PROSITE" id="PS50835">
    <property type="entry name" value="IG_LIKE"/>
    <property type="match status" value="2"/>
</dbReference>
<feature type="transmembrane region" description="Helical" evidence="9">
    <location>
        <begin position="240"/>
        <end position="264"/>
    </location>
</feature>
<evidence type="ECO:0000256" key="2">
    <source>
        <dbReference type="ARBA" id="ARBA00022692"/>
    </source>
</evidence>
<dbReference type="GO" id="GO:0005886">
    <property type="term" value="C:plasma membrane"/>
    <property type="evidence" value="ECO:0007669"/>
    <property type="project" value="TreeGrafter"/>
</dbReference>
<proteinExistence type="inferred from homology"/>
<reference evidence="11" key="2">
    <citation type="submission" date="2025-09" db="UniProtKB">
        <authorList>
            <consortium name="Ensembl"/>
        </authorList>
    </citation>
    <scope>IDENTIFICATION</scope>
</reference>
<dbReference type="Gene3D" id="2.60.40.10">
    <property type="entry name" value="Immunoglobulins"/>
    <property type="match status" value="2"/>
</dbReference>
<comment type="subcellular location">
    <subcellularLocation>
        <location evidence="1">Membrane</location>
        <topology evidence="1">Single-pass type I membrane protein</topology>
    </subcellularLocation>
</comment>
<comment type="similarity">
    <text evidence="8">Belongs to the immunoglobulin superfamily. SIGLEC (sialic acid binding Ig-like lectin) family.</text>
</comment>
<evidence type="ECO:0000256" key="4">
    <source>
        <dbReference type="ARBA" id="ARBA00022889"/>
    </source>
</evidence>
<dbReference type="GO" id="GO:0033691">
    <property type="term" value="F:sialic acid binding"/>
    <property type="evidence" value="ECO:0007669"/>
    <property type="project" value="TreeGrafter"/>
</dbReference>
<dbReference type="Proteomes" id="UP000694392">
    <property type="component" value="Unplaced"/>
</dbReference>
<dbReference type="InterPro" id="IPR036179">
    <property type="entry name" value="Ig-like_dom_sf"/>
</dbReference>
<accession>A0A8D0HI43</accession>
<dbReference type="AlphaFoldDB" id="A0A8D0HI43"/>
<evidence type="ECO:0000313" key="11">
    <source>
        <dbReference type="Ensembl" id="ENSSPUP00000021227.1"/>
    </source>
</evidence>
<dbReference type="OMA" id="ANITCAT"/>
<dbReference type="InterPro" id="IPR051036">
    <property type="entry name" value="SIGLEC"/>
</dbReference>
<dbReference type="GO" id="GO:0007155">
    <property type="term" value="P:cell adhesion"/>
    <property type="evidence" value="ECO:0007669"/>
    <property type="project" value="UniProtKB-KW"/>
</dbReference>
<evidence type="ECO:0000256" key="5">
    <source>
        <dbReference type="ARBA" id="ARBA00022989"/>
    </source>
</evidence>
<keyword evidence="5 9" id="KW-1133">Transmembrane helix</keyword>
<dbReference type="Pfam" id="PF13927">
    <property type="entry name" value="Ig_3"/>
    <property type="match status" value="1"/>
</dbReference>
<evidence type="ECO:0000256" key="7">
    <source>
        <dbReference type="ARBA" id="ARBA00023157"/>
    </source>
</evidence>
<dbReference type="InterPro" id="IPR003598">
    <property type="entry name" value="Ig_sub2"/>
</dbReference>
<evidence type="ECO:0000259" key="10">
    <source>
        <dbReference type="PROSITE" id="PS50835"/>
    </source>
</evidence>
<dbReference type="InterPro" id="IPR013783">
    <property type="entry name" value="Ig-like_fold"/>
</dbReference>
<keyword evidence="3" id="KW-0430">Lectin</keyword>